<dbReference type="EMBL" id="MHCJ01000003">
    <property type="protein sequence ID" value="OGY18660.1"/>
    <property type="molecule type" value="Genomic_DNA"/>
</dbReference>
<evidence type="ECO:0000256" key="1">
    <source>
        <dbReference type="SAM" id="MobiDB-lite"/>
    </source>
</evidence>
<evidence type="ECO:0000313" key="4">
    <source>
        <dbReference type="Proteomes" id="UP000179233"/>
    </source>
</evidence>
<protein>
    <submittedName>
        <fullName evidence="3">Uncharacterized protein</fullName>
    </submittedName>
</protein>
<feature type="region of interest" description="Disordered" evidence="1">
    <location>
        <begin position="1"/>
        <end position="29"/>
    </location>
</feature>
<feature type="transmembrane region" description="Helical" evidence="2">
    <location>
        <begin position="32"/>
        <end position="50"/>
    </location>
</feature>
<accession>A0A1G1VTH5</accession>
<dbReference type="Proteomes" id="UP000179233">
    <property type="component" value="Unassembled WGS sequence"/>
</dbReference>
<keyword evidence="2" id="KW-0472">Membrane</keyword>
<name>A0A1G1VTH5_9BACT</name>
<dbReference type="AlphaFoldDB" id="A0A1G1VTH5"/>
<keyword evidence="2" id="KW-1133">Transmembrane helix</keyword>
<sequence>MTKKKQDPVSPAPPPTATTAPTVSQSKPTRRWLPPAGIAIVIALVAIALATSVTNRKYTRAVEDGYALAVEATAAKATNAAGEAELQQLKTQVALPTLTAVPTLDPSLVQTASLPNFCFLTDITQEDIDGEYVETAGVIWQNAAIGAADCAAEMEGRWFEGFSPSEDHHITAFFGAAENVSVYQGTQWQMPVGAKPRDILHGLATGKCNNWDDAKVSYEPIVFDYVDMKTMQIVHQDSSCEDVRAGNPLPEEIGLVPGEQLPHFNLGYTWGGLTVSGLAAPASSGTFSGVSKFDTENRGMVCNEQAGPALGDNANGIAAINPAWDPQCIYVIDASKSPGGLNGHSAIGLIRGQDIAAAAATFDASVWGAPADWVATDWAKDFARDNCPANLPILTYEGVWTQFEVFTCP</sequence>
<keyword evidence="2" id="KW-0812">Transmembrane</keyword>
<gene>
    <name evidence="3" type="ORF">A2786_04135</name>
</gene>
<proteinExistence type="predicted"/>
<evidence type="ECO:0000313" key="3">
    <source>
        <dbReference type="EMBL" id="OGY18660.1"/>
    </source>
</evidence>
<organism evidence="3 4">
    <name type="scientific">Candidatus Chisholmbacteria bacterium RIFCSPHIGHO2_01_FULL_52_32</name>
    <dbReference type="NCBI Taxonomy" id="1797591"/>
    <lineage>
        <taxon>Bacteria</taxon>
        <taxon>Candidatus Chisholmiibacteriota</taxon>
    </lineage>
</organism>
<evidence type="ECO:0000256" key="2">
    <source>
        <dbReference type="SAM" id="Phobius"/>
    </source>
</evidence>
<comment type="caution">
    <text evidence="3">The sequence shown here is derived from an EMBL/GenBank/DDBJ whole genome shotgun (WGS) entry which is preliminary data.</text>
</comment>
<reference evidence="3 4" key="1">
    <citation type="journal article" date="2016" name="Nat. Commun.">
        <title>Thousands of microbial genomes shed light on interconnected biogeochemical processes in an aquifer system.</title>
        <authorList>
            <person name="Anantharaman K."/>
            <person name="Brown C.T."/>
            <person name="Hug L.A."/>
            <person name="Sharon I."/>
            <person name="Castelle C.J."/>
            <person name="Probst A.J."/>
            <person name="Thomas B.C."/>
            <person name="Singh A."/>
            <person name="Wilkins M.J."/>
            <person name="Karaoz U."/>
            <person name="Brodie E.L."/>
            <person name="Williams K.H."/>
            <person name="Hubbard S.S."/>
            <person name="Banfield J.F."/>
        </authorList>
    </citation>
    <scope>NUCLEOTIDE SEQUENCE [LARGE SCALE GENOMIC DNA]</scope>
</reference>